<proteinExistence type="predicted"/>
<evidence type="ECO:0000313" key="3">
    <source>
        <dbReference type="Proteomes" id="UP000286208"/>
    </source>
</evidence>
<gene>
    <name evidence="2" type="ORF">EGT67_09475</name>
</gene>
<dbReference type="Gene3D" id="3.40.430.10">
    <property type="entry name" value="Dihydrofolate Reductase, subunit A"/>
    <property type="match status" value="1"/>
</dbReference>
<name>A0A3S3AVU1_9NOCA</name>
<dbReference type="GO" id="GO:0009231">
    <property type="term" value="P:riboflavin biosynthetic process"/>
    <property type="evidence" value="ECO:0007669"/>
    <property type="project" value="InterPro"/>
</dbReference>
<dbReference type="Proteomes" id="UP000286208">
    <property type="component" value="Unassembled WGS sequence"/>
</dbReference>
<evidence type="ECO:0000259" key="1">
    <source>
        <dbReference type="Pfam" id="PF01872"/>
    </source>
</evidence>
<dbReference type="SUPFAM" id="SSF53597">
    <property type="entry name" value="Dihydrofolate reductase-like"/>
    <property type="match status" value="1"/>
</dbReference>
<evidence type="ECO:0000313" key="2">
    <source>
        <dbReference type="EMBL" id="RVW09684.1"/>
    </source>
</evidence>
<dbReference type="OrthoDB" id="195113at2"/>
<dbReference type="RefSeq" id="WP_127915821.1">
    <property type="nucleotide sequence ID" value="NZ_RKLP01000004.1"/>
</dbReference>
<sequence>MRKLVYYVGITLDGYIAGPDGEVDFYPLSDAMAAWINERYPETVPTHIRPAAGLVGEPNRRFDTIVMGRGTYEPALDIGVTSPYAHLRQVVVSSTLGASPDPDVELIAADPLEAVRKLKQEDGLDIWLAGGGTLAGALLPEVDELIVKTYPVVAGSGRPVFGGPFQPTAFTRTDATTFDNGATVTWFARAAEA</sequence>
<dbReference type="InterPro" id="IPR002734">
    <property type="entry name" value="RibDG_C"/>
</dbReference>
<accession>A0A3S3AVU1</accession>
<feature type="domain" description="Bacterial bifunctional deaminase-reductase C-terminal" evidence="1">
    <location>
        <begin position="3"/>
        <end position="182"/>
    </location>
</feature>
<organism evidence="2 3">
    <name type="scientific">Prescottella agglutinans</name>
    <dbReference type="NCBI Taxonomy" id="1644129"/>
    <lineage>
        <taxon>Bacteria</taxon>
        <taxon>Bacillati</taxon>
        <taxon>Actinomycetota</taxon>
        <taxon>Actinomycetes</taxon>
        <taxon>Mycobacteriales</taxon>
        <taxon>Nocardiaceae</taxon>
        <taxon>Prescottella</taxon>
    </lineage>
</organism>
<dbReference type="InterPro" id="IPR050765">
    <property type="entry name" value="Riboflavin_Biosynth_HTPR"/>
</dbReference>
<reference evidence="2 3" key="1">
    <citation type="submission" date="2018-11" db="EMBL/GenBank/DDBJ databases">
        <title>Rhodococcus spongicola sp. nov. and Rhodococcus xishaensis sp. nov. from marine sponges.</title>
        <authorList>
            <person name="Li L."/>
            <person name="Lin H.W."/>
        </authorList>
    </citation>
    <scope>NUCLEOTIDE SEQUENCE [LARGE SCALE GENOMIC DNA]</scope>
    <source>
        <strain evidence="2 3">CCTCC AB2014297</strain>
    </source>
</reference>
<keyword evidence="3" id="KW-1185">Reference proteome</keyword>
<dbReference type="PANTHER" id="PTHR38011:SF11">
    <property type="entry name" value="2,5-DIAMINO-6-RIBOSYLAMINO-4(3H)-PYRIMIDINONE 5'-PHOSPHATE REDUCTASE"/>
    <property type="match status" value="1"/>
</dbReference>
<dbReference type="AlphaFoldDB" id="A0A3S3AVU1"/>
<dbReference type="GO" id="GO:0008703">
    <property type="term" value="F:5-amino-6-(5-phosphoribosylamino)uracil reductase activity"/>
    <property type="evidence" value="ECO:0007669"/>
    <property type="project" value="InterPro"/>
</dbReference>
<protein>
    <submittedName>
        <fullName evidence="2">Dihydrofolate reductase</fullName>
    </submittedName>
</protein>
<dbReference type="EMBL" id="RKLP01000004">
    <property type="protein sequence ID" value="RVW09684.1"/>
    <property type="molecule type" value="Genomic_DNA"/>
</dbReference>
<dbReference type="Pfam" id="PF01872">
    <property type="entry name" value="RibD_C"/>
    <property type="match status" value="1"/>
</dbReference>
<comment type="caution">
    <text evidence="2">The sequence shown here is derived from an EMBL/GenBank/DDBJ whole genome shotgun (WGS) entry which is preliminary data.</text>
</comment>
<dbReference type="InterPro" id="IPR024072">
    <property type="entry name" value="DHFR-like_dom_sf"/>
</dbReference>
<dbReference type="PANTHER" id="PTHR38011">
    <property type="entry name" value="DIHYDROFOLATE REDUCTASE FAMILY PROTEIN (AFU_ORTHOLOGUE AFUA_8G06820)"/>
    <property type="match status" value="1"/>
</dbReference>